<dbReference type="EMBL" id="BATJ01000006">
    <property type="protein sequence ID" value="GAD67155.1"/>
    <property type="molecule type" value="Genomic_DNA"/>
</dbReference>
<reference evidence="1 2" key="1">
    <citation type="submission" date="2013-09" db="EMBL/GenBank/DDBJ databases">
        <title>Whole genome shotgun sequence of Vibrio proteolyticus NBRC 13287.</title>
        <authorList>
            <person name="Isaki S."/>
            <person name="Hosoyama A."/>
            <person name="Numata M."/>
            <person name="Hashimoto M."/>
            <person name="Hosoyama Y."/>
            <person name="Tsuchikane K."/>
            <person name="Noguchi M."/>
            <person name="Hirakata S."/>
            <person name="Ichikawa N."/>
            <person name="Ohji S."/>
            <person name="Yamazoe A."/>
            <person name="Fujita N."/>
        </authorList>
    </citation>
    <scope>NUCLEOTIDE SEQUENCE [LARGE SCALE GENOMIC DNA]</scope>
    <source>
        <strain evidence="1 2">NBRC 13287</strain>
    </source>
</reference>
<keyword evidence="2" id="KW-1185">Reference proteome</keyword>
<protein>
    <submittedName>
        <fullName evidence="1">Uncharacterized protein</fullName>
    </submittedName>
</protein>
<organism evidence="1 2">
    <name type="scientific">Vibrio proteolyticus NBRC 13287</name>
    <dbReference type="NCBI Taxonomy" id="1219065"/>
    <lineage>
        <taxon>Bacteria</taxon>
        <taxon>Pseudomonadati</taxon>
        <taxon>Pseudomonadota</taxon>
        <taxon>Gammaproteobacteria</taxon>
        <taxon>Vibrionales</taxon>
        <taxon>Vibrionaceae</taxon>
        <taxon>Vibrio</taxon>
    </lineage>
</organism>
<proteinExistence type="predicted"/>
<dbReference type="Proteomes" id="UP000016570">
    <property type="component" value="Unassembled WGS sequence"/>
</dbReference>
<accession>U3A0D8</accession>
<dbReference type="STRING" id="1219065.VPR01S_06_01730"/>
<evidence type="ECO:0000313" key="2">
    <source>
        <dbReference type="Proteomes" id="UP000016570"/>
    </source>
</evidence>
<gene>
    <name evidence="1" type="ORF">VPR01S_06_01730</name>
</gene>
<sequence length="60" mass="6732">MLPVKTDAQQLVLLIVEHARQGVPDPYIIAEALPDYSIHHVAFVIEQLAQLPYPDLSQLI</sequence>
<dbReference type="AlphaFoldDB" id="U3A0D8"/>
<dbReference type="RefSeq" id="WP_021705130.1">
    <property type="nucleotide sequence ID" value="NZ_BATJ01000006.1"/>
</dbReference>
<comment type="caution">
    <text evidence="1">The sequence shown here is derived from an EMBL/GenBank/DDBJ whole genome shotgun (WGS) entry which is preliminary data.</text>
</comment>
<name>U3A0D8_VIBPR</name>
<evidence type="ECO:0000313" key="1">
    <source>
        <dbReference type="EMBL" id="GAD67155.1"/>
    </source>
</evidence>